<evidence type="ECO:0000313" key="1">
    <source>
        <dbReference type="EMBL" id="AKF12878.1"/>
    </source>
</evidence>
<sequence>MLSVREQIIRRHFAAKTLRALKKKGIEVMSTTFIPDASGDYTRGETAYNINDNDTGRVMTFLEVLALAQ</sequence>
<name>A0A0F6SIQ8_9CAUD</name>
<organism evidence="1 2">
    <name type="scientific">Sinorhizobium phage phiM7</name>
    <dbReference type="NCBI Taxonomy" id="1647403"/>
    <lineage>
        <taxon>Viruses</taxon>
        <taxon>Duplodnaviria</taxon>
        <taxon>Heunggongvirae</taxon>
        <taxon>Uroviricota</taxon>
        <taxon>Caudoviricetes</taxon>
        <taxon>Emdodecavirus</taxon>
        <taxon>Emdodecavirus M7</taxon>
    </lineage>
</organism>
<proteinExistence type="predicted"/>
<reference evidence="1 2" key="1">
    <citation type="submission" date="2015-04" db="EMBL/GenBank/DDBJ databases">
        <authorList>
            <person name="Schouten J.T."/>
            <person name="Crockett J.T."/>
            <person name="Hodson T.S."/>
            <person name="Hyde J.R."/>
            <person name="Smith T.A."/>
            <person name="Merrill B.D."/>
            <person name="Crook M.B."/>
            <person name="Griffitts J.S."/>
            <person name="Burnett S.H."/>
            <person name="Grose J.H."/>
            <person name="Breakwell D.P."/>
        </authorList>
    </citation>
    <scope>NUCLEOTIDE SEQUENCE [LARGE SCALE GENOMIC DNA]</scope>
</reference>
<dbReference type="Proteomes" id="UP000221947">
    <property type="component" value="Segment"/>
</dbReference>
<gene>
    <name evidence="1" type="ORF">PHIM7_333</name>
</gene>
<protein>
    <submittedName>
        <fullName evidence="1">Uncharacterized protein</fullName>
    </submittedName>
</protein>
<evidence type="ECO:0000313" key="2">
    <source>
        <dbReference type="Proteomes" id="UP000221947"/>
    </source>
</evidence>
<accession>A0A0F6SIQ8</accession>
<keyword evidence="2" id="KW-1185">Reference proteome</keyword>
<dbReference type="EMBL" id="KR052480">
    <property type="protein sequence ID" value="AKF12878.1"/>
    <property type="molecule type" value="Genomic_DNA"/>
</dbReference>